<evidence type="ECO:0000313" key="1">
    <source>
        <dbReference type="EMBL" id="SMF96044.1"/>
    </source>
</evidence>
<organism evidence="1 2">
    <name type="scientific">Methylomagnum ishizawai</name>
    <dbReference type="NCBI Taxonomy" id="1760988"/>
    <lineage>
        <taxon>Bacteria</taxon>
        <taxon>Pseudomonadati</taxon>
        <taxon>Pseudomonadota</taxon>
        <taxon>Gammaproteobacteria</taxon>
        <taxon>Methylococcales</taxon>
        <taxon>Methylococcaceae</taxon>
        <taxon>Methylomagnum</taxon>
    </lineage>
</organism>
<dbReference type="STRING" id="1760988.SAMN02949497_3424"/>
<protein>
    <submittedName>
        <fullName evidence="1">Uncharacterized protein</fullName>
    </submittedName>
</protein>
<sequence>MAKQVFFLKDSHYGLSDYRKGDAVWLSDSDAEGLIGMGVAALCPGTAHIATAGTVTSTPAVVDVSGSPGPVTVTVIPGAGNTSKAEYSTTPDAATNPGAANWQAWPPGTISAIATDVFLGRLAALRFTRVTGSATDTYEVLA</sequence>
<gene>
    <name evidence="1" type="ORF">SAMN02949497_3424</name>
</gene>
<dbReference type="RefSeq" id="WP_085214778.1">
    <property type="nucleotide sequence ID" value="NZ_FXAM01000001.1"/>
</dbReference>
<reference evidence="1 2" key="1">
    <citation type="submission" date="2016-12" db="EMBL/GenBank/DDBJ databases">
        <authorList>
            <person name="Song W.-J."/>
            <person name="Kurnit D.M."/>
        </authorList>
    </citation>
    <scope>NUCLEOTIDE SEQUENCE [LARGE SCALE GENOMIC DNA]</scope>
    <source>
        <strain evidence="1 2">175</strain>
    </source>
</reference>
<accession>A0A1Y6D6R8</accession>
<proteinExistence type="predicted"/>
<dbReference type="AlphaFoldDB" id="A0A1Y6D6R8"/>
<evidence type="ECO:0000313" key="2">
    <source>
        <dbReference type="Proteomes" id="UP000192923"/>
    </source>
</evidence>
<dbReference type="Proteomes" id="UP000192923">
    <property type="component" value="Unassembled WGS sequence"/>
</dbReference>
<name>A0A1Y6D6R8_9GAMM</name>
<keyword evidence="2" id="KW-1185">Reference proteome</keyword>
<dbReference type="EMBL" id="FXAM01000001">
    <property type="protein sequence ID" value="SMF96044.1"/>
    <property type="molecule type" value="Genomic_DNA"/>
</dbReference>